<reference evidence="1" key="1">
    <citation type="journal article" date="2005" name="PLoS Biol.">
        <title>The genomes of Oryza sativa: a history of duplications.</title>
        <authorList>
            <person name="Yu J."/>
            <person name="Wang J."/>
            <person name="Lin W."/>
            <person name="Li S."/>
            <person name="Li H."/>
            <person name="Zhou J."/>
            <person name="Ni P."/>
            <person name="Dong W."/>
            <person name="Hu S."/>
            <person name="Zeng C."/>
            <person name="Zhang J."/>
            <person name="Zhang Y."/>
            <person name="Li R."/>
            <person name="Xu Z."/>
            <person name="Li S."/>
            <person name="Li X."/>
            <person name="Zheng H."/>
            <person name="Cong L."/>
            <person name="Lin L."/>
            <person name="Yin J."/>
            <person name="Geng J."/>
            <person name="Li G."/>
            <person name="Shi J."/>
            <person name="Liu J."/>
            <person name="Lv H."/>
            <person name="Li J."/>
            <person name="Wang J."/>
            <person name="Deng Y."/>
            <person name="Ran L."/>
            <person name="Shi X."/>
            <person name="Wang X."/>
            <person name="Wu Q."/>
            <person name="Li C."/>
            <person name="Ren X."/>
            <person name="Wang J."/>
            <person name="Wang X."/>
            <person name="Li D."/>
            <person name="Liu D."/>
            <person name="Zhang X."/>
            <person name="Ji Z."/>
            <person name="Zhao W."/>
            <person name="Sun Y."/>
            <person name="Zhang Z."/>
            <person name="Bao J."/>
            <person name="Han Y."/>
            <person name="Dong L."/>
            <person name="Ji J."/>
            <person name="Chen P."/>
            <person name="Wu S."/>
            <person name="Liu J."/>
            <person name="Xiao Y."/>
            <person name="Bu D."/>
            <person name="Tan J."/>
            <person name="Yang L."/>
            <person name="Ye C."/>
            <person name="Zhang J."/>
            <person name="Xu J."/>
            <person name="Zhou Y."/>
            <person name="Yu Y."/>
            <person name="Zhang B."/>
            <person name="Zhuang S."/>
            <person name="Wei H."/>
            <person name="Liu B."/>
            <person name="Lei M."/>
            <person name="Yu H."/>
            <person name="Li Y."/>
            <person name="Xu H."/>
            <person name="Wei S."/>
            <person name="He X."/>
            <person name="Fang L."/>
            <person name="Zhang Z."/>
            <person name="Zhang Y."/>
            <person name="Huang X."/>
            <person name="Su Z."/>
            <person name="Tong W."/>
            <person name="Li J."/>
            <person name="Tong Z."/>
            <person name="Li S."/>
            <person name="Ye J."/>
            <person name="Wang L."/>
            <person name="Fang L."/>
            <person name="Lei T."/>
            <person name="Chen C."/>
            <person name="Chen H."/>
            <person name="Xu Z."/>
            <person name="Li H."/>
            <person name="Huang H."/>
            <person name="Zhang F."/>
            <person name="Xu H."/>
            <person name="Li N."/>
            <person name="Zhao C."/>
            <person name="Li S."/>
            <person name="Dong L."/>
            <person name="Huang Y."/>
            <person name="Li L."/>
            <person name="Xi Y."/>
            <person name="Qi Q."/>
            <person name="Li W."/>
            <person name="Zhang B."/>
            <person name="Hu W."/>
            <person name="Zhang Y."/>
            <person name="Tian X."/>
            <person name="Jiao Y."/>
            <person name="Liang X."/>
            <person name="Jin J."/>
            <person name="Gao L."/>
            <person name="Zheng W."/>
            <person name="Hao B."/>
            <person name="Liu S."/>
            <person name="Wang W."/>
            <person name="Yuan L."/>
            <person name="Cao M."/>
            <person name="McDermott J."/>
            <person name="Samudrala R."/>
            <person name="Wang J."/>
            <person name="Wong G.K."/>
            <person name="Yang H."/>
        </authorList>
    </citation>
    <scope>NUCLEOTIDE SEQUENCE [LARGE SCALE GENOMIC DNA]</scope>
</reference>
<dbReference type="AlphaFoldDB" id="B9F5R3"/>
<organism evidence="1">
    <name type="scientific">Oryza sativa subsp. japonica</name>
    <name type="common">Rice</name>
    <dbReference type="NCBI Taxonomy" id="39947"/>
    <lineage>
        <taxon>Eukaryota</taxon>
        <taxon>Viridiplantae</taxon>
        <taxon>Streptophyta</taxon>
        <taxon>Embryophyta</taxon>
        <taxon>Tracheophyta</taxon>
        <taxon>Spermatophyta</taxon>
        <taxon>Magnoliopsida</taxon>
        <taxon>Liliopsida</taxon>
        <taxon>Poales</taxon>
        <taxon>Poaceae</taxon>
        <taxon>BOP clade</taxon>
        <taxon>Oryzoideae</taxon>
        <taxon>Oryzeae</taxon>
        <taxon>Oryzinae</taxon>
        <taxon>Oryza</taxon>
        <taxon>Oryza sativa</taxon>
    </lineage>
</organism>
<dbReference type="PANTHER" id="PTHR33087">
    <property type="entry name" value="OS07G0539200 PROTEIN"/>
    <property type="match status" value="1"/>
</dbReference>
<gene>
    <name evidence="1" type="ORF">OsJ_09799</name>
</gene>
<dbReference type="InterPro" id="IPR053253">
    <property type="entry name" value="Sex_diff_modulator"/>
</dbReference>
<dbReference type="PANTHER" id="PTHR33087:SF21">
    <property type="entry name" value="OS03G0782100 PROTEIN"/>
    <property type="match status" value="1"/>
</dbReference>
<accession>B9F5R3</accession>
<dbReference type="Proteomes" id="UP000007752">
    <property type="component" value="Chromosome 3"/>
</dbReference>
<proteinExistence type="predicted"/>
<protein>
    <submittedName>
        <fullName evidence="1">Uncharacterized protein</fullName>
    </submittedName>
</protein>
<sequence length="134" mass="15322">MARLGDPSTRPEEEECFIPTPHVTEVELKEWESTAVITWAAKAPASTTPKEVEAIFMEELHLREGEVVVSRHHPEAFIIKFAHQRHCVEALKRGSVKRHGIELHFVKWRSLKSALGVALMFRVRLYLDGIPHHA</sequence>
<dbReference type="EMBL" id="CM000140">
    <property type="protein sequence ID" value="EEE58517.1"/>
    <property type="molecule type" value="Genomic_DNA"/>
</dbReference>
<name>B9F5R3_ORYSJ</name>
<evidence type="ECO:0000313" key="1">
    <source>
        <dbReference type="EMBL" id="EEE58517.1"/>
    </source>
</evidence>
<reference evidence="1" key="2">
    <citation type="submission" date="2008-12" db="EMBL/GenBank/DDBJ databases">
        <title>Improved gene annotation of the rice (Oryza sativa) genomes.</title>
        <authorList>
            <person name="Wang J."/>
            <person name="Li R."/>
            <person name="Fan W."/>
            <person name="Huang Q."/>
            <person name="Zhang J."/>
            <person name="Zhou Y."/>
            <person name="Hu Y."/>
            <person name="Zi S."/>
            <person name="Li J."/>
            <person name="Ni P."/>
            <person name="Zheng H."/>
            <person name="Zhang Y."/>
            <person name="Zhao M."/>
            <person name="Hao Q."/>
            <person name="McDermott J."/>
            <person name="Samudrala R."/>
            <person name="Kristiansen K."/>
            <person name="Wong G.K.-S."/>
        </authorList>
    </citation>
    <scope>NUCLEOTIDE SEQUENCE</scope>
</reference>